<dbReference type="SMART" id="SM00857">
    <property type="entry name" value="Resolvase"/>
    <property type="match status" value="1"/>
</dbReference>
<dbReference type="Gene3D" id="3.90.1750.20">
    <property type="entry name" value="Putative Large Serine Recombinase, Chain B, Domain 2"/>
    <property type="match status" value="1"/>
</dbReference>
<proteinExistence type="predicted"/>
<dbReference type="SUPFAM" id="SSF53041">
    <property type="entry name" value="Resolvase-like"/>
    <property type="match status" value="1"/>
</dbReference>
<protein>
    <recommendedName>
        <fullName evidence="3">Recombinase domain-containing protein</fullName>
    </recommendedName>
</protein>
<keyword evidence="5" id="KW-1185">Reference proteome</keyword>
<sequence>MPVAWLGRTSTEDAQDPTLSLPRQLRNARAALPPGWVIVAHFYDVESGRKDLDARGHSRAHERFNIPIPRDGGIADLLEEAKSPDRRFAAVICESIERVARRTYFGTKIEYELEQSGVALCAADEPILTDSRAKRATPTLTRRVKQAVSEWYVLQMLELSWDGFIQHIEQGWNIGKPPYGYLAERVPHPVPAKREQGLTKHRLIPDPLRGPVVTEIFRMRVLRKLSYARIAAELNTDLPRYPPPQPNRADTTKQRWTASAVRSILENPKYTGYQVWNRKARKRGNRVNPLSEWVWSPRPTHEPLVTRQLFDAAWPAASAHPGVKKERVARAVAASADRSYVLRSYLFCALCDHRIYGKDSKGRSYYACQPKKDQHQDADWYASHPKAVWISERVMLEAIHTFFEDRIFGPQRRELLEAAIATTATATGPDRSSDIQRLQNEADSLARRKELLLDQLASSDEDGGDPETAAEFRKGIRKRFDALEYKRRAALAQLETFRAEAAPDEPGDPALLEVIPQLGFRFATLPDALKREIFDAFRLRVRYDGRDRGTQLQVTILAAVAPDLAQIGERAAAVAGAVNQPIRERPRQDSNLRPSA</sequence>
<dbReference type="InterPro" id="IPR011109">
    <property type="entry name" value="DNA_bind_recombinase_dom"/>
</dbReference>
<dbReference type="EMBL" id="BAAASJ010000124">
    <property type="protein sequence ID" value="GAA2662967.1"/>
    <property type="molecule type" value="Genomic_DNA"/>
</dbReference>
<dbReference type="Proteomes" id="UP001500151">
    <property type="component" value="Unassembled WGS sequence"/>
</dbReference>
<evidence type="ECO:0000313" key="5">
    <source>
        <dbReference type="Proteomes" id="UP001500151"/>
    </source>
</evidence>
<keyword evidence="1" id="KW-0238">DNA-binding</keyword>
<dbReference type="InterPro" id="IPR006119">
    <property type="entry name" value="Resolv_N"/>
</dbReference>
<dbReference type="Pfam" id="PF07508">
    <property type="entry name" value="Recombinase"/>
    <property type="match status" value="1"/>
</dbReference>
<organism evidence="4 5">
    <name type="scientific">Streptomyces vastus</name>
    <dbReference type="NCBI Taxonomy" id="285451"/>
    <lineage>
        <taxon>Bacteria</taxon>
        <taxon>Bacillati</taxon>
        <taxon>Actinomycetota</taxon>
        <taxon>Actinomycetes</taxon>
        <taxon>Kitasatosporales</taxon>
        <taxon>Streptomycetaceae</taxon>
        <taxon>Streptomyces</taxon>
    </lineage>
</organism>
<evidence type="ECO:0000256" key="2">
    <source>
        <dbReference type="ARBA" id="ARBA00023172"/>
    </source>
</evidence>
<comment type="caution">
    <text evidence="4">The sequence shown here is derived from an EMBL/GenBank/DDBJ whole genome shotgun (WGS) entry which is preliminary data.</text>
</comment>
<dbReference type="InterPro" id="IPR036162">
    <property type="entry name" value="Resolvase-like_N_sf"/>
</dbReference>
<evidence type="ECO:0000256" key="1">
    <source>
        <dbReference type="ARBA" id="ARBA00023125"/>
    </source>
</evidence>
<dbReference type="Gene3D" id="3.40.50.1390">
    <property type="entry name" value="Resolvase, N-terminal catalytic domain"/>
    <property type="match status" value="1"/>
</dbReference>
<evidence type="ECO:0000259" key="3">
    <source>
        <dbReference type="PROSITE" id="PS51737"/>
    </source>
</evidence>
<name>A0ABN3S061_9ACTN</name>
<dbReference type="PANTHER" id="PTHR30461">
    <property type="entry name" value="DNA-INVERTASE FROM LAMBDOID PROPHAGE"/>
    <property type="match status" value="1"/>
</dbReference>
<keyword evidence="2" id="KW-0233">DNA recombination</keyword>
<dbReference type="InterPro" id="IPR038109">
    <property type="entry name" value="DNA_bind_recomb_sf"/>
</dbReference>
<accession>A0ABN3S061</accession>
<evidence type="ECO:0000313" key="4">
    <source>
        <dbReference type="EMBL" id="GAA2662967.1"/>
    </source>
</evidence>
<feature type="domain" description="Recombinase" evidence="3">
    <location>
        <begin position="178"/>
        <end position="324"/>
    </location>
</feature>
<dbReference type="PANTHER" id="PTHR30461:SF2">
    <property type="entry name" value="SERINE RECOMBINASE PINE-RELATED"/>
    <property type="match status" value="1"/>
</dbReference>
<dbReference type="InterPro" id="IPR050639">
    <property type="entry name" value="SSR_resolvase"/>
</dbReference>
<reference evidence="4 5" key="1">
    <citation type="journal article" date="2019" name="Int. J. Syst. Evol. Microbiol.">
        <title>The Global Catalogue of Microorganisms (GCM) 10K type strain sequencing project: providing services to taxonomists for standard genome sequencing and annotation.</title>
        <authorList>
            <consortium name="The Broad Institute Genomics Platform"/>
            <consortium name="The Broad Institute Genome Sequencing Center for Infectious Disease"/>
            <person name="Wu L."/>
            <person name="Ma J."/>
        </authorList>
    </citation>
    <scope>NUCLEOTIDE SEQUENCE [LARGE SCALE GENOMIC DNA]</scope>
    <source>
        <strain evidence="4 5">JCM 4524</strain>
    </source>
</reference>
<gene>
    <name evidence="4" type="ORF">GCM10010307_82500</name>
</gene>
<dbReference type="PROSITE" id="PS51737">
    <property type="entry name" value="RECOMBINASE_DNA_BIND"/>
    <property type="match status" value="1"/>
</dbReference>